<dbReference type="InterPro" id="IPR005467">
    <property type="entry name" value="His_kinase_dom"/>
</dbReference>
<dbReference type="EC" id="2.7.13.3" evidence="2"/>
<organism evidence="9 10">
    <name type="scientific">Lusitaniella coriacea LEGE 07157</name>
    <dbReference type="NCBI Taxonomy" id="945747"/>
    <lineage>
        <taxon>Bacteria</taxon>
        <taxon>Bacillati</taxon>
        <taxon>Cyanobacteriota</taxon>
        <taxon>Cyanophyceae</taxon>
        <taxon>Spirulinales</taxon>
        <taxon>Lusitaniellaceae</taxon>
        <taxon>Lusitaniella</taxon>
    </lineage>
</organism>
<proteinExistence type="predicted"/>
<dbReference type="InterPro" id="IPR027417">
    <property type="entry name" value="P-loop_NTPase"/>
</dbReference>
<dbReference type="InterPro" id="IPR041664">
    <property type="entry name" value="AAA_16"/>
</dbReference>
<dbReference type="EMBL" id="JADEWZ010000006">
    <property type="protein sequence ID" value="MBE9115286.1"/>
    <property type="molecule type" value="Genomic_DNA"/>
</dbReference>
<evidence type="ECO:0000256" key="2">
    <source>
        <dbReference type="ARBA" id="ARBA00012438"/>
    </source>
</evidence>
<dbReference type="Pfam" id="PF01590">
    <property type="entry name" value="GAF"/>
    <property type="match status" value="1"/>
</dbReference>
<dbReference type="SMART" id="SM00387">
    <property type="entry name" value="HATPase_c"/>
    <property type="match status" value="1"/>
</dbReference>
<dbReference type="InterPro" id="IPR011009">
    <property type="entry name" value="Kinase-like_dom_sf"/>
</dbReference>
<evidence type="ECO:0000259" key="7">
    <source>
        <dbReference type="PROSITE" id="PS50011"/>
    </source>
</evidence>
<dbReference type="PROSITE" id="PS50109">
    <property type="entry name" value="HIS_KIN"/>
    <property type="match status" value="1"/>
</dbReference>
<dbReference type="Gene3D" id="1.10.287.130">
    <property type="match status" value="1"/>
</dbReference>
<dbReference type="RefSeq" id="WP_194028383.1">
    <property type="nucleotide sequence ID" value="NZ_JADEWZ010000006.1"/>
</dbReference>
<evidence type="ECO:0000256" key="6">
    <source>
        <dbReference type="SAM" id="Coils"/>
    </source>
</evidence>
<dbReference type="PANTHER" id="PTHR43642">
    <property type="entry name" value="HYBRID SIGNAL TRANSDUCTION HISTIDINE KINASE G"/>
    <property type="match status" value="1"/>
</dbReference>
<dbReference type="GO" id="GO:0005524">
    <property type="term" value="F:ATP binding"/>
    <property type="evidence" value="ECO:0007669"/>
    <property type="project" value="InterPro"/>
</dbReference>
<dbReference type="SUPFAM" id="SSF47384">
    <property type="entry name" value="Homodimeric domain of signal transducing histidine kinase"/>
    <property type="match status" value="1"/>
</dbReference>
<dbReference type="Gene3D" id="3.40.50.300">
    <property type="entry name" value="P-loop containing nucleotide triphosphate hydrolases"/>
    <property type="match status" value="1"/>
</dbReference>
<keyword evidence="4" id="KW-0418">Kinase</keyword>
<evidence type="ECO:0000313" key="10">
    <source>
        <dbReference type="Proteomes" id="UP000654482"/>
    </source>
</evidence>
<dbReference type="InterPro" id="IPR000719">
    <property type="entry name" value="Prot_kinase_dom"/>
</dbReference>
<dbReference type="InterPro" id="IPR029016">
    <property type="entry name" value="GAF-like_dom_sf"/>
</dbReference>
<dbReference type="Gene3D" id="3.30.565.10">
    <property type="entry name" value="Histidine kinase-like ATPase, C-terminal domain"/>
    <property type="match status" value="1"/>
</dbReference>
<keyword evidence="5" id="KW-0902">Two-component regulatory system</keyword>
<dbReference type="SUPFAM" id="SSF52540">
    <property type="entry name" value="P-loop containing nucleoside triphosphate hydrolases"/>
    <property type="match status" value="1"/>
</dbReference>
<gene>
    <name evidence="9" type="ORF">IQ249_05165</name>
</gene>
<dbReference type="InterPro" id="IPR008271">
    <property type="entry name" value="Ser/Thr_kinase_AS"/>
</dbReference>
<dbReference type="SUPFAM" id="SSF55781">
    <property type="entry name" value="GAF domain-like"/>
    <property type="match status" value="1"/>
</dbReference>
<dbReference type="Proteomes" id="UP000654482">
    <property type="component" value="Unassembled WGS sequence"/>
</dbReference>
<dbReference type="GO" id="GO:0000155">
    <property type="term" value="F:phosphorelay sensor kinase activity"/>
    <property type="evidence" value="ECO:0007669"/>
    <property type="project" value="InterPro"/>
</dbReference>
<comment type="catalytic activity">
    <reaction evidence="1">
        <text>ATP + protein L-histidine = ADP + protein N-phospho-L-histidine.</text>
        <dbReference type="EC" id="2.7.13.3"/>
    </reaction>
</comment>
<dbReference type="InterPro" id="IPR036097">
    <property type="entry name" value="HisK_dim/P_sf"/>
</dbReference>
<dbReference type="SUPFAM" id="SSF55874">
    <property type="entry name" value="ATPase domain of HSP90 chaperone/DNA topoisomerase II/histidine kinase"/>
    <property type="match status" value="1"/>
</dbReference>
<keyword evidence="6" id="KW-0175">Coiled coil</keyword>
<dbReference type="Gene3D" id="1.10.510.10">
    <property type="entry name" value="Transferase(Phosphotransferase) domain 1"/>
    <property type="match status" value="1"/>
</dbReference>
<dbReference type="InterPro" id="IPR003018">
    <property type="entry name" value="GAF"/>
</dbReference>
<keyword evidence="10" id="KW-1185">Reference proteome</keyword>
<feature type="coiled-coil region" evidence="6">
    <location>
        <begin position="1547"/>
        <end position="1577"/>
    </location>
</feature>
<accession>A0A8J7AS44</accession>
<keyword evidence="3" id="KW-0597">Phosphoprotein</keyword>
<evidence type="ECO:0000259" key="8">
    <source>
        <dbReference type="PROSITE" id="PS50109"/>
    </source>
</evidence>
<name>A0A8J7AS44_9CYAN</name>
<dbReference type="InterPro" id="IPR036890">
    <property type="entry name" value="HATPase_C_sf"/>
</dbReference>
<protein>
    <recommendedName>
        <fullName evidence="2">histidine kinase</fullName>
        <ecNumber evidence="2">2.7.13.3</ecNumber>
    </recommendedName>
</protein>
<dbReference type="CDD" id="cd00082">
    <property type="entry name" value="HisKA"/>
    <property type="match status" value="1"/>
</dbReference>
<keyword evidence="4" id="KW-0808">Transferase</keyword>
<dbReference type="SMART" id="SM00220">
    <property type="entry name" value="S_TKc"/>
    <property type="match status" value="1"/>
</dbReference>
<dbReference type="InterPro" id="IPR053159">
    <property type="entry name" value="Hybrid_Histidine_Kinase"/>
</dbReference>
<dbReference type="CDD" id="cd14014">
    <property type="entry name" value="STKc_PknB_like"/>
    <property type="match status" value="1"/>
</dbReference>
<dbReference type="Pfam" id="PF02518">
    <property type="entry name" value="HATPase_c"/>
    <property type="match status" value="1"/>
</dbReference>
<evidence type="ECO:0000313" key="9">
    <source>
        <dbReference type="EMBL" id="MBE9115286.1"/>
    </source>
</evidence>
<feature type="domain" description="Protein kinase" evidence="7">
    <location>
        <begin position="7"/>
        <end position="274"/>
    </location>
</feature>
<dbReference type="InterPro" id="IPR003661">
    <property type="entry name" value="HisK_dim/P_dom"/>
</dbReference>
<dbReference type="InterPro" id="IPR004358">
    <property type="entry name" value="Sig_transdc_His_kin-like_C"/>
</dbReference>
<dbReference type="PRINTS" id="PR00344">
    <property type="entry name" value="BCTRLSENSOR"/>
</dbReference>
<reference evidence="9" key="1">
    <citation type="submission" date="2020-10" db="EMBL/GenBank/DDBJ databases">
        <authorList>
            <person name="Castelo-Branco R."/>
            <person name="Eusebio N."/>
            <person name="Adriana R."/>
            <person name="Vieira A."/>
            <person name="Brugerolle De Fraissinette N."/>
            <person name="Rezende De Castro R."/>
            <person name="Schneider M.P."/>
            <person name="Vasconcelos V."/>
            <person name="Leao P.N."/>
        </authorList>
    </citation>
    <scope>NUCLEOTIDE SEQUENCE</scope>
    <source>
        <strain evidence="9">LEGE 07157</strain>
    </source>
</reference>
<dbReference type="InterPro" id="IPR003594">
    <property type="entry name" value="HATPase_dom"/>
</dbReference>
<evidence type="ECO:0000256" key="3">
    <source>
        <dbReference type="ARBA" id="ARBA00022553"/>
    </source>
</evidence>
<dbReference type="SUPFAM" id="SSF56112">
    <property type="entry name" value="Protein kinase-like (PK-like)"/>
    <property type="match status" value="1"/>
</dbReference>
<evidence type="ECO:0000256" key="5">
    <source>
        <dbReference type="ARBA" id="ARBA00023012"/>
    </source>
</evidence>
<dbReference type="PROSITE" id="PS50011">
    <property type="entry name" value="PROTEIN_KINASE_DOM"/>
    <property type="match status" value="1"/>
</dbReference>
<sequence length="1841" mass="208244">MSVLPGYQIAETLHISAQKIIHRGLRESDRVPVVIKALKAEYPSLDAIARIQYEYQIAANLHVEGIVQALGLEKYQNGYALILEDIGGKSLKQIFTTKPPSIIEVLKIAVKVVQALGQLHQHRIIHKDIKPSNIIFNPITEQVKISDFSIATYLTRGVRQPDAKMQLEGTLAYMPPEQTGRIDCPLDYRSDFYSLGVTLYEMLTGQLPFDAIEPLELIHCHIAVLPVPPHQINTAIPEVVSNIVMKLLAKNAEDRYQSALGLKIDLEQCLHQLQECGQVENFIIGGRDRSSQFLIPQKLYGREEEVATLLQAFARVSQESSELSDQSFTSSSRRPVTPSFQTPSQSELVLISGYSGVGKSAIVNEIRKPIAAARGYFIAGKFDQFQRDIPYSAIVQAFGSLIRQLLTEPAEKIALWQEKLRSRLGDNGQVIAEVIPEVELIIGTQPSILQLGATETQNRFNQVFQNFVRTFAQPEHPLVLFLDDLQWADLASLKLLQLLMTDSDSQSLLAIGAYRDNEVSATHPFIQTLEKLEENRAIVRQLILQPLKLEHVSQLISDTLHCHPDNCQAAHCQPERQKQLIELLFHQTGGNPFFLTQLLQTLHDEKVFTFDFNTDSWQWEIEKIHALGITNQNIVELVNRSLKKLSPKTQNALKLSACIGNSFNLGTLATIYKKSPADTAKELWEAIQAGLIIPLSGASKTTSITEEINLTPTRQTTNSTELTIAYKFIHDRVQQAAYSLISDTEKTQLHLKIGQLLLADTPSEAIEENIFDIVNQLNIGMQLISNLTEKNELAKLNLIAGKKAKASSAYEAALKYLRIGLSLLSELSWEMHYTLTYNLYIELLEAEYINTNVEEFSHLSEIAMSNTKNILDKSKIYELRISHYFTQNQIQQSLDSGLEALDLLGMTIPKHPSIPRIFLEFMKVKFLKGHKKIEDLSSLSKMKDSHKIKAINILKSIIPATFTTDPKLFLLVTFKMTYLSLKHGNAILSCCGYSCLGLVYCAVFANPEKGYRYGELSLNLLEKFQTKETKSFLYATFNMFVCHWKEPISKNLEGFLKGVEIGQVLGDIENTCHCAVFYCSYLFLSGNSLKFVREKQSVLTVMIEKYKQNFQLNQAQLWSQVTLNLQGESSCPSILSGEKFNKEEILPLLIETKDNMGIFSTHLAELFLAYTFKDYDRALKKATLAEQHEQGSMGTAYIPVFKFFYSLALLALYPTASKREQKKYLKKVTANQKQMKHWANHCSVNYKHKYELVEAEKARILGQTEKAAKLYDRAIKSANSSGYTQEEALANELAAEFYFSRGMDKFARMYLHDAYHGYLRWGAQAKVDDLELRYPEWLFLFLTEETQADEEMIFQRTATTTMSRNGSSALELATVMKATQAISGEIVLDKLLNQLMQISIENAGAQKGLLFLIQDNSLIVAAEVEVEREEEIDLPFIPISMYSNAPISLINYVHRTQEEVVLNQATTEGLFTNDPYITQYQPQSILGLPIFYQGKLISILYLENRLTQGAFTRDRLELLYLLATQAAISIENSLLYTSLEEKVATRTQELNVKNKHLEQTLSELQQTQLQLIQSEKMSSLGQLVAGIAHEVNNPVNFIYGNLTHVDEYTRDLLNLVDLYQQYYSQPIEEIQDEIEEMELEFLVEDLPKVLNSMKIGATRIKEIVQSLRNFSRLDESEMKAVDIHEGLESTLLILRSRLKTKPSHLTIEVIQEYDELPLVECYAGALNQVFLNVLINAIDALEEAIVQSEIPNPQIRICTEVVNDNQITIRIADNGIGMTEEVKRKLFDPFFTTKPIGQGTGMGMSISYKIVVEKHCGKFKCISTPSQGTEFVIQIPIQQHL</sequence>
<comment type="caution">
    <text evidence="9">The sequence shown here is derived from an EMBL/GenBank/DDBJ whole genome shotgun (WGS) entry which is preliminary data.</text>
</comment>
<dbReference type="Gene3D" id="3.30.450.40">
    <property type="match status" value="1"/>
</dbReference>
<evidence type="ECO:0000256" key="1">
    <source>
        <dbReference type="ARBA" id="ARBA00000085"/>
    </source>
</evidence>
<dbReference type="SMART" id="SM00065">
    <property type="entry name" value="GAF"/>
    <property type="match status" value="1"/>
</dbReference>
<evidence type="ECO:0000256" key="4">
    <source>
        <dbReference type="ARBA" id="ARBA00022777"/>
    </source>
</evidence>
<feature type="domain" description="Histidine kinase" evidence="8">
    <location>
        <begin position="1586"/>
        <end position="1839"/>
    </location>
</feature>
<dbReference type="Pfam" id="PF13191">
    <property type="entry name" value="AAA_16"/>
    <property type="match status" value="1"/>
</dbReference>
<dbReference type="PANTHER" id="PTHR43642:SF1">
    <property type="entry name" value="HYBRID SIGNAL TRANSDUCTION HISTIDINE KINASE G"/>
    <property type="match status" value="1"/>
</dbReference>
<dbReference type="PROSITE" id="PS00108">
    <property type="entry name" value="PROTEIN_KINASE_ST"/>
    <property type="match status" value="1"/>
</dbReference>
<dbReference type="Pfam" id="PF00069">
    <property type="entry name" value="Pkinase"/>
    <property type="match status" value="1"/>
</dbReference>